<dbReference type="InterPro" id="IPR006910">
    <property type="entry name" value="Rad21_Rec8_N"/>
</dbReference>
<dbReference type="AlphaFoldDB" id="A0A0L0DH06"/>
<evidence type="ECO:0000259" key="2">
    <source>
        <dbReference type="Pfam" id="PF04825"/>
    </source>
</evidence>
<gene>
    <name evidence="3" type="ORF">AMSG_07611</name>
</gene>
<dbReference type="EMBL" id="GL349467">
    <property type="protein sequence ID" value="KNC51421.1"/>
    <property type="molecule type" value="Genomic_DNA"/>
</dbReference>
<proteinExistence type="predicted"/>
<sequence length="545" mass="57486">MFFAELLSTRTSLGKLWNAGQLARMGRMRHRRLHARASLKGLGASSRSAPSSHRGKVAVFKTIPKRSVLSANITGLAAAVRKRAIDASDLSLAVKGVLVHGLAAIYDRKCAYTLDDASKAMTTIMGQLKTFNTTKAAGGGHRRKRAAQRRRVRKQAGGDVGAATAHACLRELLQNDASLREYYTAMLGGPEGGLLNVLGGGVEGADLNQGFLVLDPHAAHAAPPCAITLPDPAASSLFAGGTGVDDLGLLLVGGDDGFGIDDFGEANVPHYEPGVGALDDNSGDDQVGEWELFGRAVSEPQLASLASLGWDEEHVAQQRARPRGPQVDARTRFSSAVMRRNLETGASTVGTWHASRVEDGVRQARLDAWRAVGWRPRVFAHHATELRPQVAPALRNLLQSSLSLEPAPPAERRAWASGLDLSFAASAAPDPLSDGDTFSGEWDEAFAVAWDEAEDAEPSAERSLGALLEASMGPERARSSQPARSGDVAWAVEHMEGTTARFLRWLARATPGTPFGELVAPGAVSAGTAAKAFPPASGPGPARGH</sequence>
<feature type="domain" description="Rad21/Rec8-like protein N-terminal" evidence="2">
    <location>
        <begin position="61"/>
        <end position="132"/>
    </location>
</feature>
<organism evidence="3 4">
    <name type="scientific">Thecamonas trahens ATCC 50062</name>
    <dbReference type="NCBI Taxonomy" id="461836"/>
    <lineage>
        <taxon>Eukaryota</taxon>
        <taxon>Apusozoa</taxon>
        <taxon>Apusomonadida</taxon>
        <taxon>Apusomonadidae</taxon>
        <taxon>Thecamonas</taxon>
    </lineage>
</organism>
<dbReference type="RefSeq" id="XP_013756087.1">
    <property type="nucleotide sequence ID" value="XM_013900633.1"/>
</dbReference>
<dbReference type="Pfam" id="PF04825">
    <property type="entry name" value="Rad21_Rec8_N"/>
    <property type="match status" value="1"/>
</dbReference>
<dbReference type="GeneID" id="25566492"/>
<feature type="region of interest" description="Disordered" evidence="1">
    <location>
        <begin position="134"/>
        <end position="155"/>
    </location>
</feature>
<accession>A0A0L0DH06</accession>
<dbReference type="Proteomes" id="UP000054408">
    <property type="component" value="Unassembled WGS sequence"/>
</dbReference>
<evidence type="ECO:0000313" key="3">
    <source>
        <dbReference type="EMBL" id="KNC51421.1"/>
    </source>
</evidence>
<feature type="compositionally biased region" description="Basic residues" evidence="1">
    <location>
        <begin position="140"/>
        <end position="154"/>
    </location>
</feature>
<keyword evidence="4" id="KW-1185">Reference proteome</keyword>
<evidence type="ECO:0000313" key="4">
    <source>
        <dbReference type="Proteomes" id="UP000054408"/>
    </source>
</evidence>
<protein>
    <recommendedName>
        <fullName evidence="2">Rad21/Rec8-like protein N-terminal domain-containing protein</fullName>
    </recommendedName>
</protein>
<reference evidence="3 4" key="1">
    <citation type="submission" date="2010-05" db="EMBL/GenBank/DDBJ databases">
        <title>The Genome Sequence of Thecamonas trahens ATCC 50062.</title>
        <authorList>
            <consortium name="The Broad Institute Genome Sequencing Platform"/>
            <person name="Russ C."/>
            <person name="Cuomo C."/>
            <person name="Shea T."/>
            <person name="Young S.K."/>
            <person name="Zeng Q."/>
            <person name="Koehrsen M."/>
            <person name="Haas B."/>
            <person name="Borodovsky M."/>
            <person name="Guigo R."/>
            <person name="Alvarado L."/>
            <person name="Berlin A."/>
            <person name="Bochicchio J."/>
            <person name="Borenstein D."/>
            <person name="Chapman S."/>
            <person name="Chen Z."/>
            <person name="Freedman E."/>
            <person name="Gellesch M."/>
            <person name="Goldberg J."/>
            <person name="Griggs A."/>
            <person name="Gujja S."/>
            <person name="Heilman E."/>
            <person name="Heiman D."/>
            <person name="Hepburn T."/>
            <person name="Howarth C."/>
            <person name="Jen D."/>
            <person name="Larson L."/>
            <person name="Mehta T."/>
            <person name="Park D."/>
            <person name="Pearson M."/>
            <person name="Roberts A."/>
            <person name="Saif S."/>
            <person name="Shenoy N."/>
            <person name="Sisk P."/>
            <person name="Stolte C."/>
            <person name="Sykes S."/>
            <person name="Thomson T."/>
            <person name="Walk T."/>
            <person name="White J."/>
            <person name="Yandava C."/>
            <person name="Burger G."/>
            <person name="Gray M.W."/>
            <person name="Holland P.W.H."/>
            <person name="King N."/>
            <person name="Lang F.B.F."/>
            <person name="Roger A.J."/>
            <person name="Ruiz-Trillo I."/>
            <person name="Lander E."/>
            <person name="Nusbaum C."/>
        </authorList>
    </citation>
    <scope>NUCLEOTIDE SEQUENCE [LARGE SCALE GENOMIC DNA]</scope>
    <source>
        <strain evidence="3 4">ATCC 50062</strain>
    </source>
</reference>
<evidence type="ECO:0000256" key="1">
    <source>
        <dbReference type="SAM" id="MobiDB-lite"/>
    </source>
</evidence>
<name>A0A0L0DH06_THETB</name>